<evidence type="ECO:0000313" key="1">
    <source>
        <dbReference type="EMBL" id="EGW13552.1"/>
    </source>
</evidence>
<dbReference type="EMBL" id="JH000726">
    <property type="protein sequence ID" value="EGW13552.1"/>
    <property type="molecule type" value="Genomic_DNA"/>
</dbReference>
<name>G3HU67_CRIGR</name>
<organism evidence="1 2">
    <name type="scientific">Cricetulus griseus</name>
    <name type="common">Chinese hamster</name>
    <name type="synonym">Cricetulus barabensis griseus</name>
    <dbReference type="NCBI Taxonomy" id="10029"/>
    <lineage>
        <taxon>Eukaryota</taxon>
        <taxon>Metazoa</taxon>
        <taxon>Chordata</taxon>
        <taxon>Craniata</taxon>
        <taxon>Vertebrata</taxon>
        <taxon>Euteleostomi</taxon>
        <taxon>Mammalia</taxon>
        <taxon>Eutheria</taxon>
        <taxon>Euarchontoglires</taxon>
        <taxon>Glires</taxon>
        <taxon>Rodentia</taxon>
        <taxon>Myomorpha</taxon>
        <taxon>Muroidea</taxon>
        <taxon>Cricetidae</taxon>
        <taxon>Cricetinae</taxon>
        <taxon>Cricetulus</taxon>
    </lineage>
</organism>
<proteinExistence type="predicted"/>
<dbReference type="InParanoid" id="G3HU67"/>
<dbReference type="Proteomes" id="UP000001075">
    <property type="component" value="Unassembled WGS sequence"/>
</dbReference>
<protein>
    <submittedName>
        <fullName evidence="1">Uncharacterized protein</fullName>
    </submittedName>
</protein>
<accession>G3HU67</accession>
<sequence>MDSHVSLEMLFFYGQVVNHAWEAGVSYRVTFLTYLLKIIHHPVLAANHLTLTQLDLPPQVPQRGLASIC</sequence>
<evidence type="ECO:0000313" key="2">
    <source>
        <dbReference type="Proteomes" id="UP000001075"/>
    </source>
</evidence>
<reference evidence="2" key="1">
    <citation type="journal article" date="2011" name="Nat. Biotechnol.">
        <title>The genomic sequence of the Chinese hamster ovary (CHO)-K1 cell line.</title>
        <authorList>
            <person name="Xu X."/>
            <person name="Nagarajan H."/>
            <person name="Lewis N.E."/>
            <person name="Pan S."/>
            <person name="Cai Z."/>
            <person name="Liu X."/>
            <person name="Chen W."/>
            <person name="Xie M."/>
            <person name="Wang W."/>
            <person name="Hammond S."/>
            <person name="Andersen M.R."/>
            <person name="Neff N."/>
            <person name="Passarelli B."/>
            <person name="Koh W."/>
            <person name="Fan H.C."/>
            <person name="Wang J."/>
            <person name="Gui Y."/>
            <person name="Lee K.H."/>
            <person name="Betenbaugh M.J."/>
            <person name="Quake S.R."/>
            <person name="Famili I."/>
            <person name="Palsson B.O."/>
            <person name="Wang J."/>
        </authorList>
    </citation>
    <scope>NUCLEOTIDE SEQUENCE [LARGE SCALE GENOMIC DNA]</scope>
    <source>
        <strain evidence="2">CHO K1 cell line</strain>
    </source>
</reference>
<gene>
    <name evidence="1" type="ORF">I79_014473</name>
</gene>
<dbReference type="AlphaFoldDB" id="G3HU67"/>